<evidence type="ECO:0000256" key="1">
    <source>
        <dbReference type="SAM" id="MobiDB-lite"/>
    </source>
</evidence>
<organism evidence="2">
    <name type="scientific">freshwater metagenome</name>
    <dbReference type="NCBI Taxonomy" id="449393"/>
    <lineage>
        <taxon>unclassified sequences</taxon>
        <taxon>metagenomes</taxon>
        <taxon>ecological metagenomes</taxon>
    </lineage>
</organism>
<protein>
    <submittedName>
        <fullName evidence="2">Unannotated protein</fullName>
    </submittedName>
</protein>
<dbReference type="PROSITE" id="PS51257">
    <property type="entry name" value="PROKAR_LIPOPROTEIN"/>
    <property type="match status" value="1"/>
</dbReference>
<dbReference type="EMBL" id="CAEZVQ010000160">
    <property type="protein sequence ID" value="CAB4641730.1"/>
    <property type="molecule type" value="Genomic_DNA"/>
</dbReference>
<accession>A0A6J6JVZ6</accession>
<feature type="region of interest" description="Disordered" evidence="1">
    <location>
        <begin position="21"/>
        <end position="42"/>
    </location>
</feature>
<reference evidence="2" key="1">
    <citation type="submission" date="2020-05" db="EMBL/GenBank/DDBJ databases">
        <authorList>
            <person name="Chiriac C."/>
            <person name="Salcher M."/>
            <person name="Ghai R."/>
            <person name="Kavagutti S V."/>
        </authorList>
    </citation>
    <scope>NUCLEOTIDE SEQUENCE</scope>
</reference>
<evidence type="ECO:0000313" key="2">
    <source>
        <dbReference type="EMBL" id="CAB4641730.1"/>
    </source>
</evidence>
<dbReference type="AlphaFoldDB" id="A0A6J6JVZ6"/>
<feature type="compositionally biased region" description="Low complexity" evidence="1">
    <location>
        <begin position="21"/>
        <end position="34"/>
    </location>
</feature>
<proteinExistence type="predicted"/>
<gene>
    <name evidence="2" type="ORF">UFOPK2086_01050</name>
</gene>
<name>A0A6J6JVZ6_9ZZZZ</name>
<sequence>MNIRRTICAVSVLIVVSACGSSTTSDTTSGSDTTEVSQAPQSNSDFCKNAALATTSMESVLSEASSDKSPEESWKAVLSYASKMLENSPDEIENEARRLQKGISDYAAVLAKYDYDFVAMAADPSILTEVEALDKDGSMTKASEAVDAYLEDKCGIPQGS</sequence>